<keyword evidence="2" id="KW-1185">Reference proteome</keyword>
<organism evidence="1 2">
    <name type="scientific">Gossypium davidsonii</name>
    <name type="common">Davidson's cotton</name>
    <name type="synonym">Gossypium klotzschianum subsp. davidsonii</name>
    <dbReference type="NCBI Taxonomy" id="34287"/>
    <lineage>
        <taxon>Eukaryota</taxon>
        <taxon>Viridiplantae</taxon>
        <taxon>Streptophyta</taxon>
        <taxon>Embryophyta</taxon>
        <taxon>Tracheophyta</taxon>
        <taxon>Spermatophyta</taxon>
        <taxon>Magnoliopsida</taxon>
        <taxon>eudicotyledons</taxon>
        <taxon>Gunneridae</taxon>
        <taxon>Pentapetalae</taxon>
        <taxon>rosids</taxon>
        <taxon>malvids</taxon>
        <taxon>Malvales</taxon>
        <taxon>Malvaceae</taxon>
        <taxon>Malvoideae</taxon>
        <taxon>Gossypium</taxon>
    </lineage>
</organism>
<proteinExistence type="predicted"/>
<reference evidence="1 2" key="1">
    <citation type="journal article" date="2019" name="Genome Biol. Evol.">
        <title>Insights into the evolution of the New World diploid cottons (Gossypium, subgenus Houzingenia) based on genome sequencing.</title>
        <authorList>
            <person name="Grover C.E."/>
            <person name="Arick M.A. 2nd"/>
            <person name="Thrash A."/>
            <person name="Conover J.L."/>
            <person name="Sanders W.S."/>
            <person name="Peterson D.G."/>
            <person name="Frelichowski J.E."/>
            <person name="Scheffler J.A."/>
            <person name="Scheffler B.E."/>
            <person name="Wendel J.F."/>
        </authorList>
    </citation>
    <scope>NUCLEOTIDE SEQUENCE [LARGE SCALE GENOMIC DNA]</scope>
    <source>
        <strain evidence="1">27</strain>
        <tissue evidence="1">Leaf</tissue>
    </source>
</reference>
<dbReference type="EMBL" id="JABFAC010000009">
    <property type="protein sequence ID" value="MBA0624840.1"/>
    <property type="molecule type" value="Genomic_DNA"/>
</dbReference>
<sequence length="177" mass="20187">MHVTQNFIITTKESTSTSTFQNPNSCANLRAWVLASTSTANSFGTYLFHRQTALIIRPVLFLMIIPVLAPPTSCRSLFVKKNNLYVETCIKIYLDGRLRGRPPHHHLLCCSFNSFPSQQFQLRNVSQNEGKNSNLRLLLSLMASGQSRLACIFVSKSSPHLDKLYLHVFFFDTNWNF</sequence>
<gene>
    <name evidence="1" type="ORF">Godav_010123</name>
</gene>
<dbReference type="AlphaFoldDB" id="A0A7J8SGB1"/>
<protein>
    <submittedName>
        <fullName evidence="1">Uncharacterized protein</fullName>
    </submittedName>
</protein>
<evidence type="ECO:0000313" key="1">
    <source>
        <dbReference type="EMBL" id="MBA0624840.1"/>
    </source>
</evidence>
<dbReference type="Proteomes" id="UP000593561">
    <property type="component" value="Unassembled WGS sequence"/>
</dbReference>
<evidence type="ECO:0000313" key="2">
    <source>
        <dbReference type="Proteomes" id="UP000593561"/>
    </source>
</evidence>
<name>A0A7J8SGB1_GOSDV</name>
<accession>A0A7J8SGB1</accession>
<comment type="caution">
    <text evidence="1">The sequence shown here is derived from an EMBL/GenBank/DDBJ whole genome shotgun (WGS) entry which is preliminary data.</text>
</comment>